<proteinExistence type="predicted"/>
<feature type="region of interest" description="Disordered" evidence="6">
    <location>
        <begin position="75"/>
        <end position="104"/>
    </location>
</feature>
<feature type="transmembrane region" description="Helical" evidence="7">
    <location>
        <begin position="454"/>
        <end position="471"/>
    </location>
</feature>
<dbReference type="CDD" id="cd07731">
    <property type="entry name" value="ComA-like_MBL-fold"/>
    <property type="match status" value="1"/>
</dbReference>
<name>A0ABQ4FS58_9ACTN</name>
<dbReference type="Gene3D" id="3.60.15.10">
    <property type="entry name" value="Ribonuclease Z/Hydroxyacylglutathione hydrolase-like"/>
    <property type="match status" value="1"/>
</dbReference>
<dbReference type="SMART" id="SM00849">
    <property type="entry name" value="Lactamase_B"/>
    <property type="match status" value="1"/>
</dbReference>
<dbReference type="Proteomes" id="UP000603904">
    <property type="component" value="Unassembled WGS sequence"/>
</dbReference>
<feature type="transmembrane region" description="Helical" evidence="7">
    <location>
        <begin position="384"/>
        <end position="402"/>
    </location>
</feature>
<feature type="transmembrane region" description="Helical" evidence="7">
    <location>
        <begin position="21"/>
        <end position="43"/>
    </location>
</feature>
<organism evidence="9 10">
    <name type="scientific">Microbispora corallina</name>
    <dbReference type="NCBI Taxonomy" id="83302"/>
    <lineage>
        <taxon>Bacteria</taxon>
        <taxon>Bacillati</taxon>
        <taxon>Actinomycetota</taxon>
        <taxon>Actinomycetes</taxon>
        <taxon>Streptosporangiales</taxon>
        <taxon>Streptosporangiaceae</taxon>
        <taxon>Microbispora</taxon>
    </lineage>
</organism>
<dbReference type="Pfam" id="PF00753">
    <property type="entry name" value="Lactamase_B"/>
    <property type="match status" value="1"/>
</dbReference>
<feature type="transmembrane region" description="Helical" evidence="7">
    <location>
        <begin position="578"/>
        <end position="597"/>
    </location>
</feature>
<dbReference type="EMBL" id="BOOC01000002">
    <property type="protein sequence ID" value="GIH37645.1"/>
    <property type="molecule type" value="Genomic_DNA"/>
</dbReference>
<evidence type="ECO:0000256" key="1">
    <source>
        <dbReference type="ARBA" id="ARBA00004651"/>
    </source>
</evidence>
<dbReference type="NCBIfam" id="TIGR00360">
    <property type="entry name" value="ComEC_N-term"/>
    <property type="match status" value="1"/>
</dbReference>
<dbReference type="InterPro" id="IPR036866">
    <property type="entry name" value="RibonucZ/Hydroxyglut_hydro"/>
</dbReference>
<feature type="transmembrane region" description="Helical" evidence="7">
    <location>
        <begin position="604"/>
        <end position="626"/>
    </location>
</feature>
<evidence type="ECO:0000313" key="9">
    <source>
        <dbReference type="EMBL" id="GIH37645.1"/>
    </source>
</evidence>
<dbReference type="InterPro" id="IPR004477">
    <property type="entry name" value="ComEC_N"/>
</dbReference>
<evidence type="ECO:0000313" key="10">
    <source>
        <dbReference type="Proteomes" id="UP000603904"/>
    </source>
</evidence>
<evidence type="ECO:0000256" key="7">
    <source>
        <dbReference type="SAM" id="Phobius"/>
    </source>
</evidence>
<keyword evidence="2" id="KW-1003">Cell membrane</keyword>
<feature type="transmembrane region" description="Helical" evidence="7">
    <location>
        <begin position="49"/>
        <end position="69"/>
    </location>
</feature>
<evidence type="ECO:0000256" key="6">
    <source>
        <dbReference type="SAM" id="MobiDB-lite"/>
    </source>
</evidence>
<protein>
    <submittedName>
        <fullName evidence="9">Membrane protein</fullName>
    </submittedName>
</protein>
<comment type="caution">
    <text evidence="9">The sequence shown here is derived from an EMBL/GenBank/DDBJ whole genome shotgun (WGS) entry which is preliminary data.</text>
</comment>
<keyword evidence="10" id="KW-1185">Reference proteome</keyword>
<reference evidence="9 10" key="1">
    <citation type="submission" date="2021-01" db="EMBL/GenBank/DDBJ databases">
        <title>Whole genome shotgun sequence of Microbispora corallina NBRC 16416.</title>
        <authorList>
            <person name="Komaki H."/>
            <person name="Tamura T."/>
        </authorList>
    </citation>
    <scope>NUCLEOTIDE SEQUENCE [LARGE SCALE GENOMIC DNA]</scope>
    <source>
        <strain evidence="9 10">NBRC 16416</strain>
    </source>
</reference>
<feature type="transmembrane region" description="Helical" evidence="7">
    <location>
        <begin position="522"/>
        <end position="539"/>
    </location>
</feature>
<evidence type="ECO:0000259" key="8">
    <source>
        <dbReference type="SMART" id="SM00849"/>
    </source>
</evidence>
<gene>
    <name evidence="9" type="ORF">Mco01_06450</name>
</gene>
<dbReference type="InterPro" id="IPR052159">
    <property type="entry name" value="Competence_DNA_uptake"/>
</dbReference>
<dbReference type="PANTHER" id="PTHR30619">
    <property type="entry name" value="DNA INTERNALIZATION/COMPETENCE PROTEIN COMEC/REC2"/>
    <property type="match status" value="1"/>
</dbReference>
<sequence length="893" mass="89981">MTPPISVRRPSDSPDEPDKEAARGVPVALAAPAAAAWVTALVLLGRPALAGALVAAVTGLASAVGLIVLRAPGGPAGSGRSVRRSASHRGAAPSARANLRAGGPDGMLPGSGAGGLLGGGLDTIVRGGGLGTLLRRGGAGTVLRGGTLGAIVRGGGGSLSVTGRRLVTVGLGVSVCVAATAAVVALKVHAVTSGPVPALAARQETVTAEVVLTGDPRIRPHRGGVARRDTAIAEARMAAVNAPGERFSVDVPVLLLGSGDSWAALLPSQRLRVHGRLAVAEPGELTAAVMFVRGPPEPLSEPSALQRAAGALRAGLREASDVLPADQRGLLPGLVTGDVSRMDEQVTRDFKDAGLSHLTAVSGTNLALIAAAALAVARLAGMSLRVRAVVAVVAMLAFAVVARPSPSVLRALVMGTVAAVALGSGRSRDGLTALSATVLGLILFDPGLARQYGFALSVFATGGILVLAPRWRDRLAVRVPALLAEALAVPAAAQIAVLPLLVLMSGRLDAAAIPANLLAEPAVAPATVLGFAAAIVAPVSMDLARLVVRPAGLAAGWIIAVAEHAARLPLATASWPGGLPGLALLAAVAAAALLLLRHRMGRRVAVALAAGALLAVLVVVPVAVSWPPPGWLLVVCDVGQGDAMAVSAGQGKAVVVDAGPEPGAVDRCLSDLGVRQVPLMVLTHPHLDHVGGLPGVLRGRSVGGVVMSPERVPAGEAARVSWQLKARRIPEGVTPPGTRWRFGPAELTVLAPPPGVPPEGAGEGAIANNGSVVLLARWFDRRGAVVGSALLAGDLENEAQADLLRRGVPRVDVLKVPHHGSSRQDPAFLGATHARAALISVGAVNDYGHPAPLTLRRLAWLGMRTYRTDLSGDLAVVSTGGRLAIVARGPRPP</sequence>
<evidence type="ECO:0000256" key="5">
    <source>
        <dbReference type="ARBA" id="ARBA00023136"/>
    </source>
</evidence>
<evidence type="ECO:0000256" key="3">
    <source>
        <dbReference type="ARBA" id="ARBA00022692"/>
    </source>
</evidence>
<feature type="transmembrane region" description="Helical" evidence="7">
    <location>
        <begin position="483"/>
        <end position="502"/>
    </location>
</feature>
<accession>A0ABQ4FS58</accession>
<dbReference type="Pfam" id="PF03772">
    <property type="entry name" value="Competence"/>
    <property type="match status" value="1"/>
</dbReference>
<evidence type="ECO:0000256" key="4">
    <source>
        <dbReference type="ARBA" id="ARBA00022989"/>
    </source>
</evidence>
<dbReference type="InterPro" id="IPR035681">
    <property type="entry name" value="ComA-like_MBL"/>
</dbReference>
<comment type="subcellular location">
    <subcellularLocation>
        <location evidence="1">Cell membrane</location>
        <topology evidence="1">Multi-pass membrane protein</topology>
    </subcellularLocation>
</comment>
<keyword evidence="5 7" id="KW-0472">Membrane</keyword>
<keyword evidence="4 7" id="KW-1133">Transmembrane helix</keyword>
<dbReference type="InterPro" id="IPR001279">
    <property type="entry name" value="Metallo-B-lactamas"/>
</dbReference>
<dbReference type="PANTHER" id="PTHR30619:SF1">
    <property type="entry name" value="RECOMBINATION PROTEIN 2"/>
    <property type="match status" value="1"/>
</dbReference>
<keyword evidence="3 7" id="KW-0812">Transmembrane</keyword>
<feature type="domain" description="Metallo-beta-lactamase" evidence="8">
    <location>
        <begin position="640"/>
        <end position="819"/>
    </location>
</feature>
<dbReference type="SUPFAM" id="SSF56281">
    <property type="entry name" value="Metallo-hydrolase/oxidoreductase"/>
    <property type="match status" value="1"/>
</dbReference>
<feature type="transmembrane region" description="Helical" evidence="7">
    <location>
        <begin position="355"/>
        <end position="377"/>
    </location>
</feature>
<evidence type="ECO:0000256" key="2">
    <source>
        <dbReference type="ARBA" id="ARBA00022475"/>
    </source>
</evidence>
<feature type="transmembrane region" description="Helical" evidence="7">
    <location>
        <begin position="546"/>
        <end position="566"/>
    </location>
</feature>
<feature type="region of interest" description="Disordered" evidence="6">
    <location>
        <begin position="1"/>
        <end position="23"/>
    </location>
</feature>